<dbReference type="Gene3D" id="1.10.12.10">
    <property type="entry name" value="Lyase 2-enoyl-coa Hydratase, Chain A, domain 2"/>
    <property type="match status" value="1"/>
</dbReference>
<reference evidence="3 4" key="1">
    <citation type="submission" date="2012-09" db="EMBL/GenBank/DDBJ databases">
        <title>Draft Genome Sequences of 6 Strains from Genus Thauera.</title>
        <authorList>
            <person name="Liu B."/>
            <person name="Shapleigh J.P."/>
            <person name="Frostegard A.H."/>
        </authorList>
    </citation>
    <scope>NUCLEOTIDE SEQUENCE [LARGE SCALE GENOMIC DNA]</scope>
    <source>
        <strain evidence="3 4">B4P</strain>
    </source>
</reference>
<dbReference type="PANTHER" id="PTHR11941">
    <property type="entry name" value="ENOYL-COA HYDRATASE-RELATED"/>
    <property type="match status" value="1"/>
</dbReference>
<dbReference type="FunFam" id="1.10.12.10:FF:000001">
    <property type="entry name" value="Probable enoyl-CoA hydratase, mitochondrial"/>
    <property type="match status" value="1"/>
</dbReference>
<evidence type="ECO:0000256" key="1">
    <source>
        <dbReference type="ARBA" id="ARBA00005254"/>
    </source>
</evidence>
<keyword evidence="4" id="KW-1185">Reference proteome</keyword>
<dbReference type="GO" id="GO:0016853">
    <property type="term" value="F:isomerase activity"/>
    <property type="evidence" value="ECO:0007669"/>
    <property type="project" value="UniProtKB-KW"/>
</dbReference>
<organism evidence="3 4">
    <name type="scientific">Thauera phenylacetica B4P</name>
    <dbReference type="NCBI Taxonomy" id="1234382"/>
    <lineage>
        <taxon>Bacteria</taxon>
        <taxon>Pseudomonadati</taxon>
        <taxon>Pseudomonadota</taxon>
        <taxon>Betaproteobacteria</taxon>
        <taxon>Rhodocyclales</taxon>
        <taxon>Zoogloeaceae</taxon>
        <taxon>Thauera</taxon>
    </lineage>
</organism>
<keyword evidence="2" id="KW-0456">Lyase</keyword>
<keyword evidence="3" id="KW-0413">Isomerase</keyword>
<evidence type="ECO:0000313" key="4">
    <source>
        <dbReference type="Proteomes" id="UP000013047"/>
    </source>
</evidence>
<protein>
    <submittedName>
        <fullName evidence="3">Enoyl-CoA hydratase/isomerase</fullName>
    </submittedName>
</protein>
<dbReference type="InterPro" id="IPR001753">
    <property type="entry name" value="Enoyl-CoA_hydra/iso"/>
</dbReference>
<sequence length="142" mass="15000">MCDIVLAAASARFCHPEITLGAMPGAGGTQRLARVVGKHVALDLLLTGRALSADEALSAGLVSRVVPDEELEAAAMSVARLVASYSSPVACRIKAAVNAAQVGLDAGLAMERALFHACFSEHDFREGLAAFTEKRKPRFEHR</sequence>
<dbReference type="Proteomes" id="UP000013047">
    <property type="component" value="Unassembled WGS sequence"/>
</dbReference>
<evidence type="ECO:0000313" key="3">
    <source>
        <dbReference type="EMBL" id="ENO88617.1"/>
    </source>
</evidence>
<dbReference type="InterPro" id="IPR014748">
    <property type="entry name" value="Enoyl-CoA_hydra_C"/>
</dbReference>
<dbReference type="SUPFAM" id="SSF52096">
    <property type="entry name" value="ClpP/crotonase"/>
    <property type="match status" value="1"/>
</dbReference>
<dbReference type="CDD" id="cd06558">
    <property type="entry name" value="crotonase-like"/>
    <property type="match status" value="1"/>
</dbReference>
<gene>
    <name evidence="3" type="ORF">C667_23619</name>
</gene>
<name>N6Z1X6_9RHOO</name>
<dbReference type="EMBL" id="AMXF01000489">
    <property type="protein sequence ID" value="ENO88617.1"/>
    <property type="molecule type" value="Genomic_DNA"/>
</dbReference>
<dbReference type="RefSeq" id="WP_004389902.1">
    <property type="nucleotide sequence ID" value="NZ_AMXF01000489.1"/>
</dbReference>
<dbReference type="GO" id="GO:0016836">
    <property type="term" value="F:hydro-lyase activity"/>
    <property type="evidence" value="ECO:0007669"/>
    <property type="project" value="UniProtKB-ARBA"/>
</dbReference>
<dbReference type="InterPro" id="IPR029045">
    <property type="entry name" value="ClpP/crotonase-like_dom_sf"/>
</dbReference>
<dbReference type="Gene3D" id="3.90.226.10">
    <property type="entry name" value="2-enoyl-CoA Hydratase, Chain A, domain 1"/>
    <property type="match status" value="1"/>
</dbReference>
<dbReference type="AlphaFoldDB" id="N6Z1X6"/>
<dbReference type="Pfam" id="PF00378">
    <property type="entry name" value="ECH_1"/>
    <property type="match status" value="1"/>
</dbReference>
<dbReference type="GO" id="GO:0006635">
    <property type="term" value="P:fatty acid beta-oxidation"/>
    <property type="evidence" value="ECO:0007669"/>
    <property type="project" value="TreeGrafter"/>
</dbReference>
<evidence type="ECO:0000256" key="2">
    <source>
        <dbReference type="ARBA" id="ARBA00023239"/>
    </source>
</evidence>
<comment type="similarity">
    <text evidence="1">Belongs to the enoyl-CoA hydratase/isomerase family.</text>
</comment>
<dbReference type="PANTHER" id="PTHR11941:SF54">
    <property type="entry name" value="ENOYL-COA HYDRATASE, MITOCHONDRIAL"/>
    <property type="match status" value="1"/>
</dbReference>
<proteinExistence type="inferred from homology"/>
<comment type="caution">
    <text evidence="3">The sequence shown here is derived from an EMBL/GenBank/DDBJ whole genome shotgun (WGS) entry which is preliminary data.</text>
</comment>
<accession>N6Z1X6</accession>